<gene>
    <name evidence="7" type="ORF">ASR47_1002117</name>
</gene>
<keyword evidence="7" id="KW-0346">Stress response</keyword>
<reference evidence="7 8" key="1">
    <citation type="submission" date="2016-04" db="EMBL/GenBank/DDBJ databases">
        <title>Draft genome sequence of Janthinobacterium psychrotolerans sp. nov., isolated from freshwater sediments in Denmark.</title>
        <authorList>
            <person name="Gong X."/>
            <person name="Skrivergaard S."/>
            <person name="Korsgaard B.S."/>
            <person name="Schreiber L."/>
            <person name="Marshall I.P."/>
            <person name="Finster K."/>
            <person name="Schramm A."/>
        </authorList>
    </citation>
    <scope>NUCLEOTIDE SEQUENCE [LARGE SCALE GENOMIC DNA]</scope>
    <source>
        <strain evidence="7 8">S3-2</strain>
    </source>
</reference>
<evidence type="ECO:0000313" key="8">
    <source>
        <dbReference type="Proteomes" id="UP000092713"/>
    </source>
</evidence>
<keyword evidence="2 4" id="KW-0694">RNA-binding</keyword>
<keyword evidence="3" id="KW-0238">DNA-binding</keyword>
<evidence type="ECO:0000259" key="6">
    <source>
        <dbReference type="SMART" id="SM00363"/>
    </source>
</evidence>
<dbReference type="SUPFAM" id="SSF55174">
    <property type="entry name" value="Alpha-L RNA-binding motif"/>
    <property type="match status" value="1"/>
</dbReference>
<dbReference type="InterPro" id="IPR025708">
    <property type="entry name" value="HSP15"/>
</dbReference>
<keyword evidence="8" id="KW-1185">Reference proteome</keyword>
<proteinExistence type="inferred from homology"/>
<name>A0A1A7BU33_9BURK</name>
<evidence type="ECO:0000256" key="5">
    <source>
        <dbReference type="SAM" id="MobiDB-lite"/>
    </source>
</evidence>
<dbReference type="SMART" id="SM00363">
    <property type="entry name" value="S4"/>
    <property type="match status" value="1"/>
</dbReference>
<dbReference type="Pfam" id="PF01479">
    <property type="entry name" value="S4"/>
    <property type="match status" value="1"/>
</dbReference>
<organism evidence="7 8">
    <name type="scientific">Janthinobacterium psychrotolerans</name>
    <dbReference type="NCBI Taxonomy" id="1747903"/>
    <lineage>
        <taxon>Bacteria</taxon>
        <taxon>Pseudomonadati</taxon>
        <taxon>Pseudomonadota</taxon>
        <taxon>Betaproteobacteria</taxon>
        <taxon>Burkholderiales</taxon>
        <taxon>Oxalobacteraceae</taxon>
        <taxon>Janthinobacterium</taxon>
    </lineage>
</organism>
<dbReference type="GO" id="GO:0043023">
    <property type="term" value="F:ribosomal large subunit binding"/>
    <property type="evidence" value="ECO:0007669"/>
    <property type="project" value="InterPro"/>
</dbReference>
<evidence type="ECO:0000313" key="7">
    <source>
        <dbReference type="EMBL" id="OBV37066.1"/>
    </source>
</evidence>
<sequence>MSDEKSGAANLRIDKWLWAARFFKTRTLASEAVDTGKVKVGGERVKPARGLRIGDELAIDNGSDTWEVAVLGLSDKRGAAPVARLLYAETPASIARREQAQEERKLFREPGSTIKGRPTKRDRRQLSKAGDLS</sequence>
<dbReference type="STRING" id="1747903.ASR47_1002117"/>
<dbReference type="PATRIC" id="fig|1747903.4.peg.562"/>
<protein>
    <submittedName>
        <fullName evidence="7">Ribosome-associated heat shock protein Hsp15</fullName>
    </submittedName>
</protein>
<accession>A0A1A7BU33</accession>
<dbReference type="Gene3D" id="3.10.290.10">
    <property type="entry name" value="RNA-binding S4 domain"/>
    <property type="match status" value="1"/>
</dbReference>
<dbReference type="Proteomes" id="UP000092713">
    <property type="component" value="Unassembled WGS sequence"/>
</dbReference>
<feature type="region of interest" description="Disordered" evidence="5">
    <location>
        <begin position="98"/>
        <end position="133"/>
    </location>
</feature>
<feature type="compositionally biased region" description="Basic and acidic residues" evidence="5">
    <location>
        <begin position="98"/>
        <end position="108"/>
    </location>
</feature>
<evidence type="ECO:0000256" key="4">
    <source>
        <dbReference type="PROSITE-ProRule" id="PRU00182"/>
    </source>
</evidence>
<dbReference type="PIRSF" id="PIRSF016821">
    <property type="entry name" value="HSP15"/>
    <property type="match status" value="1"/>
</dbReference>
<comment type="caution">
    <text evidence="7">The sequence shown here is derived from an EMBL/GenBank/DDBJ whole genome shotgun (WGS) entry which is preliminary data.</text>
</comment>
<dbReference type="AlphaFoldDB" id="A0A1A7BU33"/>
<evidence type="ECO:0000256" key="3">
    <source>
        <dbReference type="ARBA" id="ARBA00023125"/>
    </source>
</evidence>
<dbReference type="GO" id="GO:0034605">
    <property type="term" value="P:cellular response to heat"/>
    <property type="evidence" value="ECO:0007669"/>
    <property type="project" value="InterPro"/>
</dbReference>
<comment type="similarity">
    <text evidence="1">Belongs to the HSP15 family.</text>
</comment>
<dbReference type="InterPro" id="IPR036986">
    <property type="entry name" value="S4_RNA-bd_sf"/>
</dbReference>
<dbReference type="OrthoDB" id="9797176at2"/>
<evidence type="ECO:0000256" key="1">
    <source>
        <dbReference type="ARBA" id="ARBA00008396"/>
    </source>
</evidence>
<dbReference type="GO" id="GO:0003677">
    <property type="term" value="F:DNA binding"/>
    <property type="evidence" value="ECO:0007669"/>
    <property type="project" value="UniProtKB-KW"/>
</dbReference>
<dbReference type="RefSeq" id="WP_065310072.1">
    <property type="nucleotide sequence ID" value="NZ_LOCQ01000061.1"/>
</dbReference>
<evidence type="ECO:0000256" key="2">
    <source>
        <dbReference type="ARBA" id="ARBA00022884"/>
    </source>
</evidence>
<feature type="domain" description="RNA-binding S4" evidence="6">
    <location>
        <begin position="11"/>
        <end position="72"/>
    </location>
</feature>
<dbReference type="PROSITE" id="PS50889">
    <property type="entry name" value="S4"/>
    <property type="match status" value="1"/>
</dbReference>
<dbReference type="EMBL" id="LOCQ01000061">
    <property type="protein sequence ID" value="OBV37066.1"/>
    <property type="molecule type" value="Genomic_DNA"/>
</dbReference>
<dbReference type="InterPro" id="IPR002942">
    <property type="entry name" value="S4_RNA-bd"/>
</dbReference>
<dbReference type="CDD" id="cd00165">
    <property type="entry name" value="S4"/>
    <property type="match status" value="1"/>
</dbReference>
<dbReference type="GO" id="GO:0003727">
    <property type="term" value="F:single-stranded RNA binding"/>
    <property type="evidence" value="ECO:0007669"/>
    <property type="project" value="InterPro"/>
</dbReference>